<accession>A0AAV7PPS2</accession>
<proteinExistence type="predicted"/>
<dbReference type="Proteomes" id="UP001066276">
    <property type="component" value="Chromosome 7"/>
</dbReference>
<protein>
    <submittedName>
        <fullName evidence="1">Uncharacterized protein</fullName>
    </submittedName>
</protein>
<organism evidence="1 2">
    <name type="scientific">Pleurodeles waltl</name>
    <name type="common">Iberian ribbed newt</name>
    <dbReference type="NCBI Taxonomy" id="8319"/>
    <lineage>
        <taxon>Eukaryota</taxon>
        <taxon>Metazoa</taxon>
        <taxon>Chordata</taxon>
        <taxon>Craniata</taxon>
        <taxon>Vertebrata</taxon>
        <taxon>Euteleostomi</taxon>
        <taxon>Amphibia</taxon>
        <taxon>Batrachia</taxon>
        <taxon>Caudata</taxon>
        <taxon>Salamandroidea</taxon>
        <taxon>Salamandridae</taxon>
        <taxon>Pleurodelinae</taxon>
        <taxon>Pleurodeles</taxon>
    </lineage>
</organism>
<gene>
    <name evidence="1" type="ORF">NDU88_007708</name>
</gene>
<dbReference type="EMBL" id="JANPWB010000011">
    <property type="protein sequence ID" value="KAJ1129337.1"/>
    <property type="molecule type" value="Genomic_DNA"/>
</dbReference>
<keyword evidence="2" id="KW-1185">Reference proteome</keyword>
<comment type="caution">
    <text evidence="1">The sequence shown here is derived from an EMBL/GenBank/DDBJ whole genome shotgun (WGS) entry which is preliminary data.</text>
</comment>
<name>A0AAV7PPS2_PLEWA</name>
<evidence type="ECO:0000313" key="2">
    <source>
        <dbReference type="Proteomes" id="UP001066276"/>
    </source>
</evidence>
<reference evidence="1" key="1">
    <citation type="journal article" date="2022" name="bioRxiv">
        <title>Sequencing and chromosome-scale assembly of the giantPleurodeles waltlgenome.</title>
        <authorList>
            <person name="Brown T."/>
            <person name="Elewa A."/>
            <person name="Iarovenko S."/>
            <person name="Subramanian E."/>
            <person name="Araus A.J."/>
            <person name="Petzold A."/>
            <person name="Susuki M."/>
            <person name="Suzuki K.-i.T."/>
            <person name="Hayashi T."/>
            <person name="Toyoda A."/>
            <person name="Oliveira C."/>
            <person name="Osipova E."/>
            <person name="Leigh N.D."/>
            <person name="Simon A."/>
            <person name="Yun M.H."/>
        </authorList>
    </citation>
    <scope>NUCLEOTIDE SEQUENCE</scope>
    <source>
        <strain evidence="1">20211129_DDA</strain>
        <tissue evidence="1">Liver</tissue>
    </source>
</reference>
<sequence length="100" mass="11455">MTPTWPRVRLGDLSQAYMRVRSRVVLERDSPVGEWQHVLRISVTWQQGQRPALKLFRSPSETGVRLQRGCSEVLMWQAEGCSKAKLKSWFNEQGAAMKPG</sequence>
<dbReference type="AlphaFoldDB" id="A0AAV7PPS2"/>
<evidence type="ECO:0000313" key="1">
    <source>
        <dbReference type="EMBL" id="KAJ1129337.1"/>
    </source>
</evidence>